<gene>
    <name evidence="12" type="primary">Ir21a_0</name>
    <name evidence="12" type="ORF">Bhyg_17653</name>
</gene>
<sequence>MSSQHSVDCAAFITLASKALPRYRAIMGPFQWPVWVAITLIYLIAIFPLAFSDKLTLSHLIGNWSEIENMFWYVFGTFTNSLSFTGKFSWSSSKKSSTRMLIGWYWVFTIIITACYTSSIIAFVTLPIFPETVGNDGWQFWFLNSSHAQTSKLIKNLELVADVEEGLSNVTKAWFFPYAFIGSKSQLEFIVRDNFTEDILGKRSALHIAEECLSIYGVSYMFPKDVVYSERLNDAILRIQAYGISNKMSSDMEWDLQRKSKKALLKSQGAKTFKVTESEERGLTLADTEGMFLLMGIGYVAAGSVLISEIIGGCANKCRKIARRESTFSFKSSTSHPNSRKTSRTDDIDEPVMSSLRNYSPDNFLQRRQSEQISGRTVTRRRHQRHNSLIDAEQYRANHYTSNSMPSIAGIDENDFIDNEIQTAHNGNGIHEFKAEVNRVPTPYFNTDDSFGEKIVH</sequence>
<comment type="caution">
    <text evidence="12">The sequence shown here is derived from an EMBL/GenBank/DDBJ whole genome shotgun (WGS) entry which is preliminary data.</text>
</comment>
<evidence type="ECO:0000256" key="2">
    <source>
        <dbReference type="ARBA" id="ARBA00008685"/>
    </source>
</evidence>
<organism evidence="12 13">
    <name type="scientific">Pseudolycoriella hygida</name>
    <dbReference type="NCBI Taxonomy" id="35572"/>
    <lineage>
        <taxon>Eukaryota</taxon>
        <taxon>Metazoa</taxon>
        <taxon>Ecdysozoa</taxon>
        <taxon>Arthropoda</taxon>
        <taxon>Hexapoda</taxon>
        <taxon>Insecta</taxon>
        <taxon>Pterygota</taxon>
        <taxon>Neoptera</taxon>
        <taxon>Endopterygota</taxon>
        <taxon>Diptera</taxon>
        <taxon>Nematocera</taxon>
        <taxon>Sciaroidea</taxon>
        <taxon>Sciaridae</taxon>
        <taxon>Pseudolycoriella</taxon>
    </lineage>
</organism>
<evidence type="ECO:0000256" key="4">
    <source>
        <dbReference type="ARBA" id="ARBA00022692"/>
    </source>
</evidence>
<feature type="transmembrane region" description="Helical" evidence="10">
    <location>
        <begin position="102"/>
        <end position="129"/>
    </location>
</feature>
<dbReference type="AlphaFoldDB" id="A0A9Q0MIH0"/>
<evidence type="ECO:0000256" key="6">
    <source>
        <dbReference type="ARBA" id="ARBA00023136"/>
    </source>
</evidence>
<dbReference type="EMBL" id="WJQU01003953">
    <property type="protein sequence ID" value="KAJ6620842.1"/>
    <property type="molecule type" value="Genomic_DNA"/>
</dbReference>
<evidence type="ECO:0000259" key="11">
    <source>
        <dbReference type="Pfam" id="PF00060"/>
    </source>
</evidence>
<dbReference type="GO" id="GO:0005886">
    <property type="term" value="C:plasma membrane"/>
    <property type="evidence" value="ECO:0007669"/>
    <property type="project" value="UniProtKB-SubCell"/>
</dbReference>
<keyword evidence="6 10" id="KW-0472">Membrane</keyword>
<evidence type="ECO:0000256" key="10">
    <source>
        <dbReference type="SAM" id="Phobius"/>
    </source>
</evidence>
<evidence type="ECO:0000313" key="12">
    <source>
        <dbReference type="EMBL" id="KAJ6620842.1"/>
    </source>
</evidence>
<keyword evidence="5 10" id="KW-1133">Transmembrane helix</keyword>
<feature type="transmembrane region" description="Helical" evidence="10">
    <location>
        <begin position="291"/>
        <end position="315"/>
    </location>
</feature>
<feature type="compositionally biased region" description="Polar residues" evidence="9">
    <location>
        <begin position="328"/>
        <end position="337"/>
    </location>
</feature>
<accession>A0A9Q0MIH0</accession>
<feature type="region of interest" description="Disordered" evidence="9">
    <location>
        <begin position="328"/>
        <end position="358"/>
    </location>
</feature>
<proteinExistence type="inferred from homology"/>
<keyword evidence="8" id="KW-0325">Glycoprotein</keyword>
<evidence type="ECO:0000256" key="8">
    <source>
        <dbReference type="ARBA" id="ARBA00023180"/>
    </source>
</evidence>
<feature type="transmembrane region" description="Helical" evidence="10">
    <location>
        <begin position="32"/>
        <end position="51"/>
    </location>
</feature>
<feature type="non-terminal residue" evidence="12">
    <location>
        <position position="1"/>
    </location>
</feature>
<dbReference type="InterPro" id="IPR052192">
    <property type="entry name" value="Insect_Ionotropic_Sensory_Rcpt"/>
</dbReference>
<evidence type="ECO:0000256" key="9">
    <source>
        <dbReference type="SAM" id="MobiDB-lite"/>
    </source>
</evidence>
<dbReference type="PANTHER" id="PTHR42643">
    <property type="entry name" value="IONOTROPIC RECEPTOR 20A-RELATED"/>
    <property type="match status" value="1"/>
</dbReference>
<keyword evidence="13" id="KW-1185">Reference proteome</keyword>
<comment type="similarity">
    <text evidence="2">Belongs to the glutamate-gated ion channel (TC 1.A.10.1) family.</text>
</comment>
<dbReference type="Pfam" id="PF00060">
    <property type="entry name" value="Lig_chan"/>
    <property type="match status" value="1"/>
</dbReference>
<dbReference type="GO" id="GO:0015276">
    <property type="term" value="F:ligand-gated monoatomic ion channel activity"/>
    <property type="evidence" value="ECO:0007669"/>
    <property type="project" value="InterPro"/>
</dbReference>
<comment type="subcellular location">
    <subcellularLocation>
        <location evidence="1">Cell membrane</location>
        <topology evidence="1">Multi-pass membrane protein</topology>
    </subcellularLocation>
</comment>
<evidence type="ECO:0000256" key="5">
    <source>
        <dbReference type="ARBA" id="ARBA00022989"/>
    </source>
</evidence>
<name>A0A9Q0MIH0_9DIPT</name>
<dbReference type="Gene3D" id="1.10.287.70">
    <property type="match status" value="1"/>
</dbReference>
<dbReference type="Proteomes" id="UP001151699">
    <property type="component" value="Unassembled WGS sequence"/>
</dbReference>
<dbReference type="GO" id="GO:0050906">
    <property type="term" value="P:detection of stimulus involved in sensory perception"/>
    <property type="evidence" value="ECO:0007669"/>
    <property type="project" value="UniProtKB-ARBA"/>
</dbReference>
<evidence type="ECO:0000256" key="3">
    <source>
        <dbReference type="ARBA" id="ARBA00022475"/>
    </source>
</evidence>
<dbReference type="PANTHER" id="PTHR42643:SF24">
    <property type="entry name" value="IONOTROPIC RECEPTOR 60A"/>
    <property type="match status" value="1"/>
</dbReference>
<dbReference type="OrthoDB" id="6500454at2759"/>
<evidence type="ECO:0000256" key="7">
    <source>
        <dbReference type="ARBA" id="ARBA00023170"/>
    </source>
</evidence>
<feature type="transmembrane region" description="Helical" evidence="10">
    <location>
        <begin position="71"/>
        <end position="90"/>
    </location>
</feature>
<keyword evidence="3" id="KW-1003">Cell membrane</keyword>
<dbReference type="InterPro" id="IPR001320">
    <property type="entry name" value="Iontro_rcpt_C"/>
</dbReference>
<evidence type="ECO:0000256" key="1">
    <source>
        <dbReference type="ARBA" id="ARBA00004651"/>
    </source>
</evidence>
<feature type="domain" description="Ionotropic glutamate receptor C-terminal" evidence="11">
    <location>
        <begin position="32"/>
        <end position="298"/>
    </location>
</feature>
<protein>
    <submittedName>
        <fullName evidence="12">Ionotropic receptor 21a</fullName>
    </submittedName>
</protein>
<reference evidence="12" key="1">
    <citation type="submission" date="2022-07" db="EMBL/GenBank/DDBJ databases">
        <authorList>
            <person name="Trinca V."/>
            <person name="Uliana J.V.C."/>
            <person name="Torres T.T."/>
            <person name="Ward R.J."/>
            <person name="Monesi N."/>
        </authorList>
    </citation>
    <scope>NUCLEOTIDE SEQUENCE</scope>
    <source>
        <strain evidence="12">HSMRA1968</strain>
        <tissue evidence="12">Whole embryos</tissue>
    </source>
</reference>
<evidence type="ECO:0000313" key="13">
    <source>
        <dbReference type="Proteomes" id="UP001151699"/>
    </source>
</evidence>
<keyword evidence="4 10" id="KW-0812">Transmembrane</keyword>
<keyword evidence="7 12" id="KW-0675">Receptor</keyword>